<evidence type="ECO:0000256" key="2">
    <source>
        <dbReference type="ARBA" id="ARBA00022695"/>
    </source>
</evidence>
<protein>
    <submittedName>
        <fullName evidence="4">ADP-glucose pyrophosphorylase</fullName>
    </submittedName>
</protein>
<dbReference type="AlphaFoldDB" id="Q82XS7"/>
<proteinExistence type="predicted"/>
<dbReference type="Gene3D" id="3.90.550.10">
    <property type="entry name" value="Spore Coat Polysaccharide Biosynthesis Protein SpsA, Chain A"/>
    <property type="match status" value="1"/>
</dbReference>
<sequence>MKITERGDDFPARAIILSAGQGRRLLPLTENTPKCLLPVAGKPVIAWQIDALLANGIEEIVIVAGFQIGKVEALIAERYHDRSNIRVLFNPFYEVADNLASCWIARNEMHTGFLLLNGDTLLGDDLLPGLLHTQTAPINLCIDFKAEFDDDDMKVQLGPQNQVRQVSKKLSAGEMDAESIGLIRFSKEGARLFREAVEQALREPEKLGSWYLAIISALARQGVVNGYSVAGSRWCEIDFIQDLQKAEKYFACKETDAADQPRSDQLLRVPG</sequence>
<dbReference type="RefSeq" id="WP_011110820.1">
    <property type="nucleotide sequence ID" value="NC_004757.1"/>
</dbReference>
<feature type="domain" description="Nucleotidyl transferase" evidence="3">
    <location>
        <begin position="14"/>
        <end position="127"/>
    </location>
</feature>
<dbReference type="PhylomeDB" id="Q82XS7"/>
<name>Q82XS7_NITEU</name>
<dbReference type="HOGENOM" id="CLU_029499_5_0_4"/>
<organism evidence="4 5">
    <name type="scientific">Nitrosomonas europaea (strain ATCC 19718 / CIP 103999 / KCTC 2705 / NBRC 14298)</name>
    <dbReference type="NCBI Taxonomy" id="228410"/>
    <lineage>
        <taxon>Bacteria</taxon>
        <taxon>Pseudomonadati</taxon>
        <taxon>Pseudomonadota</taxon>
        <taxon>Betaproteobacteria</taxon>
        <taxon>Nitrosomonadales</taxon>
        <taxon>Nitrosomonadaceae</taxon>
        <taxon>Nitrosomonas</taxon>
    </lineage>
</organism>
<dbReference type="PANTHER" id="PTHR43584">
    <property type="entry name" value="NUCLEOTIDYL TRANSFERASE"/>
    <property type="match status" value="1"/>
</dbReference>
<keyword evidence="5" id="KW-1185">Reference proteome</keyword>
<evidence type="ECO:0000256" key="1">
    <source>
        <dbReference type="ARBA" id="ARBA00022679"/>
    </source>
</evidence>
<dbReference type="Proteomes" id="UP000001416">
    <property type="component" value="Chromosome"/>
</dbReference>
<evidence type="ECO:0000313" key="4">
    <source>
        <dbReference type="EMBL" id="CAD84086.1"/>
    </source>
</evidence>
<dbReference type="PANTHER" id="PTHR43584:SF8">
    <property type="entry name" value="N-ACETYLMURAMATE ALPHA-1-PHOSPHATE URIDYLYLTRANSFERASE"/>
    <property type="match status" value="1"/>
</dbReference>
<dbReference type="KEGG" id="neu:NE0175"/>
<dbReference type="CDD" id="cd02523">
    <property type="entry name" value="PC_cytidylyltransferase"/>
    <property type="match status" value="1"/>
</dbReference>
<evidence type="ECO:0000313" key="5">
    <source>
        <dbReference type="Proteomes" id="UP000001416"/>
    </source>
</evidence>
<gene>
    <name evidence="4" type="ordered locus">NE0175</name>
</gene>
<dbReference type="Pfam" id="PF00483">
    <property type="entry name" value="NTP_transferase"/>
    <property type="match status" value="1"/>
</dbReference>
<dbReference type="SUPFAM" id="SSF53448">
    <property type="entry name" value="Nucleotide-diphospho-sugar transferases"/>
    <property type="match status" value="1"/>
</dbReference>
<dbReference type="InterPro" id="IPR005835">
    <property type="entry name" value="NTP_transferase_dom"/>
</dbReference>
<keyword evidence="1" id="KW-0808">Transferase</keyword>
<dbReference type="OrthoDB" id="9803871at2"/>
<dbReference type="EMBL" id="AL954747">
    <property type="protein sequence ID" value="CAD84086.1"/>
    <property type="molecule type" value="Genomic_DNA"/>
</dbReference>
<dbReference type="GO" id="GO:0016779">
    <property type="term" value="F:nucleotidyltransferase activity"/>
    <property type="evidence" value="ECO:0007669"/>
    <property type="project" value="UniProtKB-KW"/>
</dbReference>
<accession>Q82XS7</accession>
<evidence type="ECO:0000259" key="3">
    <source>
        <dbReference type="Pfam" id="PF00483"/>
    </source>
</evidence>
<dbReference type="InterPro" id="IPR029044">
    <property type="entry name" value="Nucleotide-diphossugar_trans"/>
</dbReference>
<dbReference type="eggNOG" id="COG1213">
    <property type="taxonomic scope" value="Bacteria"/>
</dbReference>
<reference evidence="4 5" key="1">
    <citation type="journal article" date="2003" name="J. Bacteriol.">
        <title>Complete genome sequence of the ammonia-oxidizing bacterium and obligate chemolithoautotroph Nitrosomonas europaea.</title>
        <authorList>
            <person name="Chain P."/>
            <person name="Lamerdin J."/>
            <person name="Larimer F."/>
            <person name="Regala W."/>
            <person name="Land M."/>
            <person name="Hauser L."/>
            <person name="Hooper A."/>
            <person name="Klotz M."/>
            <person name="Norton J."/>
            <person name="Sayavedra-Soto L."/>
            <person name="Arciero D."/>
            <person name="Hommes N."/>
            <person name="Whittaker M."/>
            <person name="Arp D."/>
        </authorList>
    </citation>
    <scope>NUCLEOTIDE SEQUENCE [LARGE SCALE GENOMIC DNA]</scope>
    <source>
        <strain evidence="5">ATCC 19718 / CIP 103999 / KCTC 2705 / NBRC 14298</strain>
    </source>
</reference>
<dbReference type="InterPro" id="IPR050065">
    <property type="entry name" value="GlmU-like"/>
</dbReference>
<dbReference type="STRING" id="228410.NE0175"/>
<dbReference type="GeneID" id="87103383"/>
<keyword evidence="2" id="KW-0548">Nucleotidyltransferase</keyword>